<dbReference type="AlphaFoldDB" id="A0A6P8GAR6"/>
<dbReference type="GeneID" id="116223505"/>
<sequence length="422" mass="46014">MPSKKGILKPCEELRMKREVEAILMKSKMEYQQMKTMLQKQSTSITLPSDICHLQGSADQVPAPSGDAHRPPPNPQEPASPMSPGLMEFRQDLLLSPPSSVHSPDKNTSASQGQESMHQISANPPVNTPDRPVVFKSAIAQLIGTTKAVSMSQRPQPPLKPRSARPSSGPKVQKTFIRSGQAPTPGTRVAAPRVPRNVFWCSNPTLSSDNSSESNSSDDSGSDQSSRAQRKGWRRIRRIVRPVRPTKLTSENKTPLSQKGKLPVIPHKVKSATELLEEARNITGMGSESQDEVEDTMATAKHLVRTGRRTVDEIIASLQNETVDVSASDHMIKELMKQVLGDGYSADNEEEASEVRTSGGPESLEEPSGYGVNDSPDSPAVAHEKIQRLPTRVSSCLVPKGVYKMDGTEASVDVIYSLMKEN</sequence>
<feature type="compositionally biased region" description="Polar residues" evidence="1">
    <location>
        <begin position="106"/>
        <end position="125"/>
    </location>
</feature>
<feature type="region of interest" description="Disordered" evidence="1">
    <location>
        <begin position="146"/>
        <end position="191"/>
    </location>
</feature>
<reference evidence="3" key="1">
    <citation type="submission" date="2025-08" db="UniProtKB">
        <authorList>
            <consortium name="RefSeq"/>
        </authorList>
    </citation>
    <scope>IDENTIFICATION</scope>
</reference>
<dbReference type="RefSeq" id="XP_031436399.1">
    <property type="nucleotide sequence ID" value="XM_031580539.2"/>
</dbReference>
<feature type="compositionally biased region" description="Basic residues" evidence="1">
    <location>
        <begin position="228"/>
        <end position="241"/>
    </location>
</feature>
<accession>A0A6P8GAR6</accession>
<evidence type="ECO:0000313" key="3">
    <source>
        <dbReference type="RefSeq" id="XP_031436399.1"/>
    </source>
</evidence>
<keyword evidence="2" id="KW-1185">Reference proteome</keyword>
<proteinExistence type="predicted"/>
<gene>
    <name evidence="3" type="primary">LOC116223505</name>
</gene>
<dbReference type="KEGG" id="char:116223505"/>
<evidence type="ECO:0000313" key="2">
    <source>
        <dbReference type="Proteomes" id="UP000515152"/>
    </source>
</evidence>
<feature type="compositionally biased region" description="Polar residues" evidence="1">
    <location>
        <begin position="38"/>
        <end position="47"/>
    </location>
</feature>
<evidence type="ECO:0000256" key="1">
    <source>
        <dbReference type="SAM" id="MobiDB-lite"/>
    </source>
</evidence>
<organism evidence="2 3">
    <name type="scientific">Clupea harengus</name>
    <name type="common">Atlantic herring</name>
    <dbReference type="NCBI Taxonomy" id="7950"/>
    <lineage>
        <taxon>Eukaryota</taxon>
        <taxon>Metazoa</taxon>
        <taxon>Chordata</taxon>
        <taxon>Craniata</taxon>
        <taxon>Vertebrata</taxon>
        <taxon>Euteleostomi</taxon>
        <taxon>Actinopterygii</taxon>
        <taxon>Neopterygii</taxon>
        <taxon>Teleostei</taxon>
        <taxon>Clupei</taxon>
        <taxon>Clupeiformes</taxon>
        <taxon>Clupeoidei</taxon>
        <taxon>Clupeidae</taxon>
        <taxon>Clupea</taxon>
    </lineage>
</organism>
<feature type="compositionally biased region" description="Low complexity" evidence="1">
    <location>
        <begin position="93"/>
        <end position="102"/>
    </location>
</feature>
<feature type="compositionally biased region" description="Polar residues" evidence="1">
    <location>
        <begin position="247"/>
        <end position="257"/>
    </location>
</feature>
<feature type="compositionally biased region" description="Low complexity" evidence="1">
    <location>
        <begin position="207"/>
        <end position="226"/>
    </location>
</feature>
<name>A0A6P8GAR6_CLUHA</name>
<feature type="region of interest" description="Disordered" evidence="1">
    <location>
        <begin position="344"/>
        <end position="381"/>
    </location>
</feature>
<protein>
    <submittedName>
        <fullName evidence="3">Uncharacterized protein LOC116223505</fullName>
    </submittedName>
</protein>
<feature type="region of interest" description="Disordered" evidence="1">
    <location>
        <begin position="38"/>
        <end position="131"/>
    </location>
</feature>
<feature type="region of interest" description="Disordered" evidence="1">
    <location>
        <begin position="205"/>
        <end position="260"/>
    </location>
</feature>
<dbReference type="Proteomes" id="UP000515152">
    <property type="component" value="Chromosome 14"/>
</dbReference>